<evidence type="ECO:0000313" key="2">
    <source>
        <dbReference type="EMBL" id="PSS31945.1"/>
    </source>
</evidence>
<comment type="caution">
    <text evidence="2">The sequence shown here is derived from an EMBL/GenBank/DDBJ whole genome shotgun (WGS) entry which is preliminary data.</text>
</comment>
<keyword evidence="1" id="KW-0233">DNA recombination</keyword>
<evidence type="ECO:0008006" key="4">
    <source>
        <dbReference type="Google" id="ProtNLM"/>
    </source>
</evidence>
<dbReference type="Proteomes" id="UP000186601">
    <property type="component" value="Unassembled WGS sequence"/>
</dbReference>
<dbReference type="PANTHER" id="PTHR34605:SF3">
    <property type="entry name" value="P CELL-TYPE AGGLUTINATION PROTEIN MAP4-LIKE-RELATED"/>
    <property type="match status" value="1"/>
</dbReference>
<dbReference type="InterPro" id="IPR052925">
    <property type="entry name" value="Phage_Integrase-like_Recomb"/>
</dbReference>
<name>A0A2R6RPM2_9APHY</name>
<sequence>MAGCYAASSVSNYYAAVRAWHIIHRLKWDMEVTQVSKLIEAARRLAPPSSKAEPREPYTVDILSKVFEHLSSTVSLDAAVRACASSLLFGIARCGELTTESLKSFKPDKHITRGDVRKGFNREFNCEVTILHPPRTKGDPIHGEDITWAAHPSGPIDPERELENHFGVNNPMPNEHLFTFQKGRSRSPLSRSVFLNRLKTAAKDAGVPGPSGHSFRIGGTLEYLLAGVSFETVKVAGRWKSDAFLIYLRRHAQILAPYLQEKQQLHTSFLRFTMGTSPVG</sequence>
<dbReference type="GO" id="GO:0006310">
    <property type="term" value="P:DNA recombination"/>
    <property type="evidence" value="ECO:0007669"/>
    <property type="project" value="UniProtKB-KW"/>
</dbReference>
<dbReference type="AlphaFoldDB" id="A0A2R6RPM2"/>
<gene>
    <name evidence="2" type="ORF">PHLCEN_2v2272</name>
</gene>
<proteinExistence type="predicted"/>
<dbReference type="InterPro" id="IPR013762">
    <property type="entry name" value="Integrase-like_cat_sf"/>
</dbReference>
<reference evidence="2 3" key="1">
    <citation type="submission" date="2018-02" db="EMBL/GenBank/DDBJ databases">
        <title>Genome sequence of the basidiomycete white-rot fungus Phlebia centrifuga.</title>
        <authorList>
            <person name="Granchi Z."/>
            <person name="Peng M."/>
            <person name="de Vries R.P."/>
            <person name="Hilden K."/>
            <person name="Makela M.R."/>
            <person name="Grigoriev I."/>
            <person name="Riley R."/>
        </authorList>
    </citation>
    <scope>NUCLEOTIDE SEQUENCE [LARGE SCALE GENOMIC DNA]</scope>
    <source>
        <strain evidence="2 3">FBCC195</strain>
    </source>
</reference>
<protein>
    <recommendedName>
        <fullName evidence="4">Tyr recombinase domain-containing protein</fullName>
    </recommendedName>
</protein>
<accession>A0A2R6RPM2</accession>
<organism evidence="2 3">
    <name type="scientific">Hermanssonia centrifuga</name>
    <dbReference type="NCBI Taxonomy" id="98765"/>
    <lineage>
        <taxon>Eukaryota</taxon>
        <taxon>Fungi</taxon>
        <taxon>Dikarya</taxon>
        <taxon>Basidiomycota</taxon>
        <taxon>Agaricomycotina</taxon>
        <taxon>Agaricomycetes</taxon>
        <taxon>Polyporales</taxon>
        <taxon>Meruliaceae</taxon>
        <taxon>Hermanssonia</taxon>
    </lineage>
</organism>
<dbReference type="OrthoDB" id="2794913at2759"/>
<dbReference type="InterPro" id="IPR011010">
    <property type="entry name" value="DNA_brk_join_enz"/>
</dbReference>
<dbReference type="PANTHER" id="PTHR34605">
    <property type="entry name" value="PHAGE_INTEGRASE DOMAIN-CONTAINING PROTEIN"/>
    <property type="match status" value="1"/>
</dbReference>
<dbReference type="EMBL" id="MLYV02000212">
    <property type="protein sequence ID" value="PSS31945.1"/>
    <property type="molecule type" value="Genomic_DNA"/>
</dbReference>
<dbReference type="GO" id="GO:0015074">
    <property type="term" value="P:DNA integration"/>
    <property type="evidence" value="ECO:0007669"/>
    <property type="project" value="InterPro"/>
</dbReference>
<dbReference type="GO" id="GO:0003677">
    <property type="term" value="F:DNA binding"/>
    <property type="evidence" value="ECO:0007669"/>
    <property type="project" value="InterPro"/>
</dbReference>
<dbReference type="STRING" id="98765.A0A2R6RPM2"/>
<dbReference type="SUPFAM" id="SSF56349">
    <property type="entry name" value="DNA breaking-rejoining enzymes"/>
    <property type="match status" value="1"/>
</dbReference>
<keyword evidence="3" id="KW-1185">Reference proteome</keyword>
<evidence type="ECO:0000256" key="1">
    <source>
        <dbReference type="ARBA" id="ARBA00023172"/>
    </source>
</evidence>
<evidence type="ECO:0000313" key="3">
    <source>
        <dbReference type="Proteomes" id="UP000186601"/>
    </source>
</evidence>
<dbReference type="Gene3D" id="1.10.443.10">
    <property type="entry name" value="Intergrase catalytic core"/>
    <property type="match status" value="1"/>
</dbReference>